<sequence>MGRRSHRSGKAEQEPGLTPRKARNAVRVAKVVLPAAVPVLAPAALKAAGAAREAYDRYQARRMGVGVERLSEFSGRGGALLARLAGAAEGLSALRRSPQASEDDLAFAERSGGTLEQLTASVRAAERMPATRRRAAHKAVASELERIEEQLLHRLGV</sequence>
<feature type="region of interest" description="Disordered" evidence="1">
    <location>
        <begin position="1"/>
        <end position="23"/>
    </location>
</feature>
<organism evidence="2 3">
    <name type="scientific">Saccharomonospora amisosensis</name>
    <dbReference type="NCBI Taxonomy" id="1128677"/>
    <lineage>
        <taxon>Bacteria</taxon>
        <taxon>Bacillati</taxon>
        <taxon>Actinomycetota</taxon>
        <taxon>Actinomycetes</taxon>
        <taxon>Pseudonocardiales</taxon>
        <taxon>Pseudonocardiaceae</taxon>
        <taxon>Saccharomonospora</taxon>
    </lineage>
</organism>
<reference evidence="2 3" key="1">
    <citation type="submission" date="2020-03" db="EMBL/GenBank/DDBJ databases">
        <title>Sequencing the genomes of 1000 actinobacteria strains.</title>
        <authorList>
            <person name="Klenk H.-P."/>
        </authorList>
    </citation>
    <scope>NUCLEOTIDE SEQUENCE [LARGE SCALE GENOMIC DNA]</scope>
    <source>
        <strain evidence="2 3">DSM 45685</strain>
    </source>
</reference>
<dbReference type="InterPro" id="IPR045522">
    <property type="entry name" value="DUF6474"/>
</dbReference>
<dbReference type="AlphaFoldDB" id="A0A7X5UUG1"/>
<comment type="caution">
    <text evidence="2">The sequence shown here is derived from an EMBL/GenBank/DDBJ whole genome shotgun (WGS) entry which is preliminary data.</text>
</comment>
<dbReference type="EMBL" id="JAAOYM010000002">
    <property type="protein sequence ID" value="NIJ14464.1"/>
    <property type="molecule type" value="Genomic_DNA"/>
</dbReference>
<dbReference type="RefSeq" id="WP_167176642.1">
    <property type="nucleotide sequence ID" value="NZ_JAAOYM010000002.1"/>
</dbReference>
<name>A0A7X5UUG1_9PSEU</name>
<evidence type="ECO:0000256" key="1">
    <source>
        <dbReference type="SAM" id="MobiDB-lite"/>
    </source>
</evidence>
<dbReference type="Pfam" id="PF20079">
    <property type="entry name" value="DUF6474"/>
    <property type="match status" value="1"/>
</dbReference>
<protein>
    <submittedName>
        <fullName evidence="2">Uncharacterized protein</fullName>
    </submittedName>
</protein>
<evidence type="ECO:0000313" key="3">
    <source>
        <dbReference type="Proteomes" id="UP000545493"/>
    </source>
</evidence>
<keyword evidence="3" id="KW-1185">Reference proteome</keyword>
<evidence type="ECO:0000313" key="2">
    <source>
        <dbReference type="EMBL" id="NIJ14464.1"/>
    </source>
</evidence>
<proteinExistence type="predicted"/>
<gene>
    <name evidence="2" type="ORF">FHU38_004865</name>
</gene>
<accession>A0A7X5UUG1</accession>
<dbReference type="Proteomes" id="UP000545493">
    <property type="component" value="Unassembled WGS sequence"/>
</dbReference>